<dbReference type="InterPro" id="IPR038577">
    <property type="entry name" value="GT10-like_C_sf"/>
</dbReference>
<dbReference type="Pfam" id="PF00852">
    <property type="entry name" value="Glyco_transf_10"/>
    <property type="match status" value="1"/>
</dbReference>
<accession>A0A926UUL5</accession>
<dbReference type="PANTHER" id="PTHR11929">
    <property type="entry name" value="ALPHA- 1,3 -FUCOSYLTRANSFERASE"/>
    <property type="match status" value="1"/>
</dbReference>
<evidence type="ECO:0000313" key="6">
    <source>
        <dbReference type="Proteomes" id="UP000631421"/>
    </source>
</evidence>
<dbReference type="AlphaFoldDB" id="A0A926UUL5"/>
<dbReference type="InterPro" id="IPR055270">
    <property type="entry name" value="Glyco_tran_10_C"/>
</dbReference>
<evidence type="ECO:0000313" key="5">
    <source>
        <dbReference type="EMBL" id="MBD2150282.1"/>
    </source>
</evidence>
<comment type="similarity">
    <text evidence="1">Belongs to the glycosyltransferase 10 family.</text>
</comment>
<dbReference type="PANTHER" id="PTHR11929:SF194">
    <property type="entry name" value="ALPHA-(1,3)-FUCOSYLTRANSFERASE 10"/>
    <property type="match status" value="1"/>
</dbReference>
<dbReference type="Gene3D" id="3.40.50.11660">
    <property type="entry name" value="Glycosyl transferase family 10, C-terminal domain"/>
    <property type="match status" value="1"/>
</dbReference>
<keyword evidence="3 5" id="KW-0808">Transferase</keyword>
<organism evidence="5 6">
    <name type="scientific">Pseudanabaena cinerea FACHB-1277</name>
    <dbReference type="NCBI Taxonomy" id="2949581"/>
    <lineage>
        <taxon>Bacteria</taxon>
        <taxon>Bacillati</taxon>
        <taxon>Cyanobacteriota</taxon>
        <taxon>Cyanophyceae</taxon>
        <taxon>Pseudanabaenales</taxon>
        <taxon>Pseudanabaenaceae</taxon>
        <taxon>Pseudanabaena</taxon>
        <taxon>Pseudanabaena cinerea</taxon>
    </lineage>
</organism>
<protein>
    <submittedName>
        <fullName evidence="5">Fucosyl transferase</fullName>
    </submittedName>
</protein>
<dbReference type="EMBL" id="JACJPY010000022">
    <property type="protein sequence ID" value="MBD2150282.1"/>
    <property type="molecule type" value="Genomic_DNA"/>
</dbReference>
<feature type="domain" description="Fucosyltransferase C-terminal" evidence="4">
    <location>
        <begin position="253"/>
        <end position="326"/>
    </location>
</feature>
<evidence type="ECO:0000256" key="2">
    <source>
        <dbReference type="ARBA" id="ARBA00022676"/>
    </source>
</evidence>
<gene>
    <name evidence="5" type="ORF">H6F44_09150</name>
</gene>
<name>A0A926UUL5_9CYAN</name>
<dbReference type="GO" id="GO:0008417">
    <property type="term" value="F:fucosyltransferase activity"/>
    <property type="evidence" value="ECO:0007669"/>
    <property type="project" value="InterPro"/>
</dbReference>
<sequence>MKRVLVRPSFQDWCNNKLFTQGTSFSSVYQEAFSLWKQQAAQHGFQLDTWDQAPLDSADIFWFLDLPPTRREFQKICAQLKPNTPKVLQILESPFLAIHALHQLNTQDFDAVLTYQHPKLGHFPKNYHHYRLPNQIRYPQTNIPFAERKGLLLINSNRIEGFLAMRQVGLAGLPAIGKFLSGWHCSIPMFREAIFGELYSHRRQIAKLAESLAPDFLELYGRGWNGEQISWCPLYINRPYKCWRGIPNISKWQLCEKYKFVLSFENFQGDLGYISEKIFDPLMSGSVPVYLGDRRISDYIPSEAFVDARDFSSYQEMFKYLINLPEKTWQKMRDVGVDYLKSVQFQAFSSHRFAETALNVLLSIV</sequence>
<evidence type="ECO:0000259" key="4">
    <source>
        <dbReference type="Pfam" id="PF00852"/>
    </source>
</evidence>
<dbReference type="RefSeq" id="WP_190350643.1">
    <property type="nucleotide sequence ID" value="NZ_JACJPY010000022.1"/>
</dbReference>
<reference evidence="5" key="2">
    <citation type="submission" date="2020-08" db="EMBL/GenBank/DDBJ databases">
        <authorList>
            <person name="Chen M."/>
            <person name="Teng W."/>
            <person name="Zhao L."/>
            <person name="Hu C."/>
            <person name="Zhou Y."/>
            <person name="Han B."/>
            <person name="Song L."/>
            <person name="Shu W."/>
        </authorList>
    </citation>
    <scope>NUCLEOTIDE SEQUENCE</scope>
    <source>
        <strain evidence="5">FACHB-1277</strain>
    </source>
</reference>
<proteinExistence type="inferred from homology"/>
<dbReference type="SUPFAM" id="SSF53756">
    <property type="entry name" value="UDP-Glycosyltransferase/glycogen phosphorylase"/>
    <property type="match status" value="1"/>
</dbReference>
<reference evidence="5" key="1">
    <citation type="journal article" date="2015" name="ISME J.">
        <title>Draft Genome Sequence of Streptomyces incarnatus NRRL8089, which Produces the Nucleoside Antibiotic Sinefungin.</title>
        <authorList>
            <person name="Oshima K."/>
            <person name="Hattori M."/>
            <person name="Shimizu H."/>
            <person name="Fukuda K."/>
            <person name="Nemoto M."/>
            <person name="Inagaki K."/>
            <person name="Tamura T."/>
        </authorList>
    </citation>
    <scope>NUCLEOTIDE SEQUENCE</scope>
    <source>
        <strain evidence="5">FACHB-1277</strain>
    </source>
</reference>
<keyword evidence="6" id="KW-1185">Reference proteome</keyword>
<dbReference type="GO" id="GO:0016020">
    <property type="term" value="C:membrane"/>
    <property type="evidence" value="ECO:0007669"/>
    <property type="project" value="InterPro"/>
</dbReference>
<evidence type="ECO:0000256" key="1">
    <source>
        <dbReference type="ARBA" id="ARBA00008919"/>
    </source>
</evidence>
<comment type="caution">
    <text evidence="5">The sequence shown here is derived from an EMBL/GenBank/DDBJ whole genome shotgun (WGS) entry which is preliminary data.</text>
</comment>
<keyword evidence="2" id="KW-0328">Glycosyltransferase</keyword>
<dbReference type="InterPro" id="IPR001503">
    <property type="entry name" value="Glyco_trans_10"/>
</dbReference>
<dbReference type="Proteomes" id="UP000631421">
    <property type="component" value="Unassembled WGS sequence"/>
</dbReference>
<evidence type="ECO:0000256" key="3">
    <source>
        <dbReference type="ARBA" id="ARBA00022679"/>
    </source>
</evidence>